<dbReference type="AlphaFoldDB" id="A0A0E9U3U4"/>
<dbReference type="EMBL" id="GBXM01048165">
    <property type="protein sequence ID" value="JAH60412.1"/>
    <property type="molecule type" value="Transcribed_RNA"/>
</dbReference>
<name>A0A0E9U3U4_ANGAN</name>
<reference evidence="1" key="2">
    <citation type="journal article" date="2015" name="Fish Shellfish Immunol.">
        <title>Early steps in the European eel (Anguilla anguilla)-Vibrio vulnificus interaction in the gills: Role of the RtxA13 toxin.</title>
        <authorList>
            <person name="Callol A."/>
            <person name="Pajuelo D."/>
            <person name="Ebbesson L."/>
            <person name="Teles M."/>
            <person name="MacKenzie S."/>
            <person name="Amaro C."/>
        </authorList>
    </citation>
    <scope>NUCLEOTIDE SEQUENCE</scope>
</reference>
<accession>A0A0E9U3U4</accession>
<organism evidence="1">
    <name type="scientific">Anguilla anguilla</name>
    <name type="common">European freshwater eel</name>
    <name type="synonym">Muraena anguilla</name>
    <dbReference type="NCBI Taxonomy" id="7936"/>
    <lineage>
        <taxon>Eukaryota</taxon>
        <taxon>Metazoa</taxon>
        <taxon>Chordata</taxon>
        <taxon>Craniata</taxon>
        <taxon>Vertebrata</taxon>
        <taxon>Euteleostomi</taxon>
        <taxon>Actinopterygii</taxon>
        <taxon>Neopterygii</taxon>
        <taxon>Teleostei</taxon>
        <taxon>Anguilliformes</taxon>
        <taxon>Anguillidae</taxon>
        <taxon>Anguilla</taxon>
    </lineage>
</organism>
<evidence type="ECO:0000313" key="1">
    <source>
        <dbReference type="EMBL" id="JAH60412.1"/>
    </source>
</evidence>
<protein>
    <submittedName>
        <fullName evidence="1">Uncharacterized protein</fullName>
    </submittedName>
</protein>
<sequence length="24" mass="2834">MNANAMIRNFSVTLTYKTLFQKQN</sequence>
<proteinExistence type="predicted"/>
<reference evidence="1" key="1">
    <citation type="submission" date="2014-11" db="EMBL/GenBank/DDBJ databases">
        <authorList>
            <person name="Amaro Gonzalez C."/>
        </authorList>
    </citation>
    <scope>NUCLEOTIDE SEQUENCE</scope>
</reference>